<sequence>MTLYKLIYDILYTLRKDMHIFINLFFLIFSLLNPAIGSSIYIIFLILFETYITFVQINKIKVKNIDSKYTHAEIEIIERYHVFFQYPIVSRFFSSVLSGIQLSTFILTPWFLLKGLWIQGILVGINYFIASQLAVILNPQHFLHDNIEKNRIKDQELKERFKRDMEILDSALKKMYLNKT</sequence>
<dbReference type="AlphaFoldDB" id="A0A2M7U9C7"/>
<protein>
    <submittedName>
        <fullName evidence="2">Uncharacterized protein</fullName>
    </submittedName>
</protein>
<keyword evidence="1" id="KW-0472">Membrane</keyword>
<organism evidence="2 3">
    <name type="scientific">Candidatus Roizmanbacteria bacterium CG_4_10_14_0_2_um_filter_33_96</name>
    <dbReference type="NCBI Taxonomy" id="1974821"/>
    <lineage>
        <taxon>Bacteria</taxon>
        <taxon>Candidatus Roizmaniibacteriota</taxon>
    </lineage>
</organism>
<evidence type="ECO:0000313" key="2">
    <source>
        <dbReference type="EMBL" id="PIZ67828.1"/>
    </source>
</evidence>
<feature type="transmembrane region" description="Helical" evidence="1">
    <location>
        <begin position="20"/>
        <end position="48"/>
    </location>
</feature>
<comment type="caution">
    <text evidence="2">The sequence shown here is derived from an EMBL/GenBank/DDBJ whole genome shotgun (WGS) entry which is preliminary data.</text>
</comment>
<proteinExistence type="predicted"/>
<keyword evidence="1" id="KW-0812">Transmembrane</keyword>
<evidence type="ECO:0000313" key="3">
    <source>
        <dbReference type="Proteomes" id="UP000229506"/>
    </source>
</evidence>
<gene>
    <name evidence="2" type="ORF">COY12_01115</name>
</gene>
<dbReference type="Proteomes" id="UP000229506">
    <property type="component" value="Unassembled WGS sequence"/>
</dbReference>
<evidence type="ECO:0000256" key="1">
    <source>
        <dbReference type="SAM" id="Phobius"/>
    </source>
</evidence>
<dbReference type="EMBL" id="PFOF01000035">
    <property type="protein sequence ID" value="PIZ67828.1"/>
    <property type="molecule type" value="Genomic_DNA"/>
</dbReference>
<feature type="transmembrane region" description="Helical" evidence="1">
    <location>
        <begin position="117"/>
        <end position="137"/>
    </location>
</feature>
<accession>A0A2M7U9C7</accession>
<name>A0A2M7U9C7_9BACT</name>
<keyword evidence="1" id="KW-1133">Transmembrane helix</keyword>
<reference evidence="3" key="1">
    <citation type="submission" date="2017-09" db="EMBL/GenBank/DDBJ databases">
        <title>Depth-based differentiation of microbial function through sediment-hosted aquifers and enrichment of novel symbionts in the deep terrestrial subsurface.</title>
        <authorList>
            <person name="Probst A.J."/>
            <person name="Ladd B."/>
            <person name="Jarett J.K."/>
            <person name="Geller-Mcgrath D.E."/>
            <person name="Sieber C.M.K."/>
            <person name="Emerson J.B."/>
            <person name="Anantharaman K."/>
            <person name="Thomas B.C."/>
            <person name="Malmstrom R."/>
            <person name="Stieglmeier M."/>
            <person name="Klingl A."/>
            <person name="Woyke T."/>
            <person name="Ryan C.M."/>
            <person name="Banfield J.F."/>
        </authorList>
    </citation>
    <scope>NUCLEOTIDE SEQUENCE [LARGE SCALE GENOMIC DNA]</scope>
</reference>